<feature type="signal peptide" evidence="9">
    <location>
        <begin position="1"/>
        <end position="20"/>
    </location>
</feature>
<proteinExistence type="inferred from homology"/>
<dbReference type="InterPro" id="IPR013766">
    <property type="entry name" value="Thioredoxin_domain"/>
</dbReference>
<keyword evidence="3 9" id="KW-0732">Signal</keyword>
<dbReference type="GO" id="GO:0042597">
    <property type="term" value="C:periplasmic space"/>
    <property type="evidence" value="ECO:0007669"/>
    <property type="project" value="UniProtKB-SubCell"/>
</dbReference>
<comment type="caution">
    <text evidence="11">The sequence shown here is derived from an EMBL/GenBank/DDBJ whole genome shotgun (WGS) entry which is preliminary data.</text>
</comment>
<evidence type="ECO:0000256" key="5">
    <source>
        <dbReference type="ARBA" id="ARBA00023157"/>
    </source>
</evidence>
<keyword evidence="4 7" id="KW-0574">Periplasm</keyword>
<comment type="subcellular location">
    <subcellularLocation>
        <location evidence="1 7">Periplasm</location>
    </subcellularLocation>
</comment>
<evidence type="ECO:0000256" key="1">
    <source>
        <dbReference type="ARBA" id="ARBA00004418"/>
    </source>
</evidence>
<evidence type="ECO:0000256" key="7">
    <source>
        <dbReference type="PIRNR" id="PIRNR001488"/>
    </source>
</evidence>
<feature type="chain" id="PRO_5024275020" description="Thiol:disulfide interchange protein" evidence="9">
    <location>
        <begin position="21"/>
        <end position="211"/>
    </location>
</feature>
<feature type="domain" description="Thioredoxin" evidence="10">
    <location>
        <begin position="7"/>
        <end position="202"/>
    </location>
</feature>
<organism evidence="11 12">
    <name type="scientific">Thalassotalea litorea</name>
    <dbReference type="NCBI Taxonomy" id="2020715"/>
    <lineage>
        <taxon>Bacteria</taxon>
        <taxon>Pseudomonadati</taxon>
        <taxon>Pseudomonadota</taxon>
        <taxon>Gammaproteobacteria</taxon>
        <taxon>Alteromonadales</taxon>
        <taxon>Colwelliaceae</taxon>
        <taxon>Thalassotalea</taxon>
    </lineage>
</organism>
<dbReference type="Gene3D" id="3.40.30.10">
    <property type="entry name" value="Glutaredoxin"/>
    <property type="match status" value="1"/>
</dbReference>
<dbReference type="EMBL" id="VCBC01000006">
    <property type="protein sequence ID" value="TLU65713.1"/>
    <property type="molecule type" value="Genomic_DNA"/>
</dbReference>
<keyword evidence="6" id="KW-0676">Redox-active center</keyword>
<dbReference type="OrthoDB" id="9784896at2"/>
<evidence type="ECO:0000313" key="11">
    <source>
        <dbReference type="EMBL" id="TLU65713.1"/>
    </source>
</evidence>
<dbReference type="PROSITE" id="PS51352">
    <property type="entry name" value="THIOREDOXIN_2"/>
    <property type="match status" value="1"/>
</dbReference>
<protein>
    <recommendedName>
        <fullName evidence="7">Thiol:disulfide interchange protein</fullName>
    </recommendedName>
</protein>
<dbReference type="PANTHER" id="PTHR35891:SF2">
    <property type="entry name" value="THIOL:DISULFIDE INTERCHANGE PROTEIN DSBA"/>
    <property type="match status" value="1"/>
</dbReference>
<dbReference type="InterPro" id="IPR036249">
    <property type="entry name" value="Thioredoxin-like_sf"/>
</dbReference>
<dbReference type="AlphaFoldDB" id="A0A5R9IMM9"/>
<dbReference type="InterPro" id="IPR001853">
    <property type="entry name" value="DSBA-like_thioredoxin_dom"/>
</dbReference>
<dbReference type="GO" id="GO:0016491">
    <property type="term" value="F:oxidoreductase activity"/>
    <property type="evidence" value="ECO:0007669"/>
    <property type="project" value="InterPro"/>
</dbReference>
<sequence>MKKLITLFLVTALAAFSSQAAKYVEGKHYTKVSETASAKPEVREYFSFYCPHCLRFEPFMQDLARSLPEGVSFEKNHVDFLRAASEQVQFDITKALVVAEQLPQKNQLIGAIFNEIQVQRRPITSQEDIRKIFVMNGVEGEKFDKLFKSFAVNSQAKKQKKNQDDLVAKRALTGVPTIVVNGKYRVNANELDRADFLTDYKNIVVYLSQLD</sequence>
<dbReference type="RefSeq" id="WP_138319374.1">
    <property type="nucleotide sequence ID" value="NZ_VCBC01000006.1"/>
</dbReference>
<dbReference type="Pfam" id="PF01323">
    <property type="entry name" value="DSBA"/>
    <property type="match status" value="1"/>
</dbReference>
<reference evidence="11 12" key="1">
    <citation type="submission" date="2019-05" db="EMBL/GenBank/DDBJ databases">
        <title>Genome sequences of Thalassotalea litorea 1K03283.</title>
        <authorList>
            <person name="Zhang D."/>
        </authorList>
    </citation>
    <scope>NUCLEOTIDE SEQUENCE [LARGE SCALE GENOMIC DNA]</scope>
    <source>
        <strain evidence="11 12">MCCC 1K03283</strain>
    </source>
</reference>
<keyword evidence="5 7" id="KW-1015">Disulfide bond</keyword>
<evidence type="ECO:0000313" key="12">
    <source>
        <dbReference type="Proteomes" id="UP000307790"/>
    </source>
</evidence>
<dbReference type="InterPro" id="IPR050824">
    <property type="entry name" value="Thiol_disulfide_DsbA"/>
</dbReference>
<comment type="similarity">
    <text evidence="2">Belongs to the thioredoxin family. DsbA subfamily.</text>
</comment>
<evidence type="ECO:0000256" key="8">
    <source>
        <dbReference type="PIRSR" id="PIRSR001488-1"/>
    </source>
</evidence>
<dbReference type="InterPro" id="IPR023205">
    <property type="entry name" value="DsbA/DsbL"/>
</dbReference>
<gene>
    <name evidence="11" type="ORF">FE810_07245</name>
</gene>
<evidence type="ECO:0000256" key="2">
    <source>
        <dbReference type="ARBA" id="ARBA00005791"/>
    </source>
</evidence>
<evidence type="ECO:0000256" key="9">
    <source>
        <dbReference type="SAM" id="SignalP"/>
    </source>
</evidence>
<keyword evidence="12" id="KW-1185">Reference proteome</keyword>
<evidence type="ECO:0000256" key="6">
    <source>
        <dbReference type="ARBA" id="ARBA00023284"/>
    </source>
</evidence>
<dbReference type="SUPFAM" id="SSF52833">
    <property type="entry name" value="Thioredoxin-like"/>
    <property type="match status" value="1"/>
</dbReference>
<accession>A0A5R9IMM9</accession>
<name>A0A5R9IMM9_9GAMM</name>
<dbReference type="Proteomes" id="UP000307790">
    <property type="component" value="Unassembled WGS sequence"/>
</dbReference>
<evidence type="ECO:0000256" key="4">
    <source>
        <dbReference type="ARBA" id="ARBA00022764"/>
    </source>
</evidence>
<dbReference type="CDD" id="cd03019">
    <property type="entry name" value="DsbA_DsbA"/>
    <property type="match status" value="1"/>
</dbReference>
<evidence type="ECO:0000259" key="10">
    <source>
        <dbReference type="PROSITE" id="PS51352"/>
    </source>
</evidence>
<evidence type="ECO:0000256" key="3">
    <source>
        <dbReference type="ARBA" id="ARBA00022729"/>
    </source>
</evidence>
<dbReference type="PANTHER" id="PTHR35891">
    <property type="entry name" value="THIOL:DISULFIDE INTERCHANGE PROTEIN DSBA"/>
    <property type="match status" value="1"/>
</dbReference>
<dbReference type="PIRSF" id="PIRSF001488">
    <property type="entry name" value="Tdi_protein"/>
    <property type="match status" value="1"/>
</dbReference>
<feature type="disulfide bond" description="Redox-active" evidence="8">
    <location>
        <begin position="50"/>
        <end position="53"/>
    </location>
</feature>